<name>A0A0J9Y5W6_BRUMA</name>
<dbReference type="AlphaFoldDB" id="A0A0J9Y5W6"/>
<dbReference type="OrthoDB" id="642193at2759"/>
<dbReference type="InterPro" id="IPR001849">
    <property type="entry name" value="PH_domain"/>
</dbReference>
<evidence type="ECO:0000313" key="12">
    <source>
        <dbReference type="WormBase" id="Bm7247b"/>
    </source>
</evidence>
<dbReference type="InterPro" id="IPR011993">
    <property type="entry name" value="PH-like_dom_sf"/>
</dbReference>
<dbReference type="PANTHER" id="PTHR21426">
    <property type="entry name" value="EXOCYST COMPLEX COMPONENT 8"/>
    <property type="match status" value="1"/>
</dbReference>
<dbReference type="CDD" id="cd01226">
    <property type="entry name" value="PH_RalBD_exo84"/>
    <property type="match status" value="1"/>
</dbReference>
<reference evidence="11" key="4">
    <citation type="submission" date="2022-04" db="UniProtKB">
        <authorList>
            <consortium name="WormBaseParasite"/>
        </authorList>
    </citation>
    <scope>IDENTIFICATION</scope>
</reference>
<keyword evidence="10" id="KW-1185">Reference proteome</keyword>
<dbReference type="GO" id="GO:0030426">
    <property type="term" value="C:growth cone"/>
    <property type="evidence" value="ECO:0007669"/>
    <property type="project" value="UniProtKB-SubCell"/>
</dbReference>
<evidence type="ECO:0000313" key="8">
    <source>
        <dbReference type="EMBL" id="CDQ02680.1"/>
    </source>
</evidence>
<evidence type="ECO:0000256" key="4">
    <source>
        <dbReference type="ARBA" id="ARBA00017509"/>
    </source>
</evidence>
<comment type="function">
    <text evidence="1">Component of the exocyst complex involved in the docking of exocytic vesicles with fusion sites on the plasma membrane.</text>
</comment>
<evidence type="ECO:0000256" key="6">
    <source>
        <dbReference type="ARBA" id="ARBA00022483"/>
    </source>
</evidence>
<dbReference type="RefSeq" id="XP_042936507.1">
    <property type="nucleotide sequence ID" value="XM_043080573.1"/>
</dbReference>
<evidence type="ECO:0000259" key="7">
    <source>
        <dbReference type="PROSITE" id="PS50003"/>
    </source>
</evidence>
<dbReference type="GO" id="GO:0008104">
    <property type="term" value="P:intracellular protein localization"/>
    <property type="evidence" value="ECO:0007669"/>
    <property type="project" value="TreeGrafter"/>
</dbReference>
<reference evidence="9" key="3">
    <citation type="submission" date="2019-04" db="EMBL/GenBank/DDBJ databases">
        <authorList>
            <person name="Howe K."/>
            <person name="Paulini M."/>
            <person name="Williams G."/>
        </authorList>
    </citation>
    <scope>NUCLEOTIDE SEQUENCE [LARGE SCALE GENOMIC DNA]</scope>
    <source>
        <strain evidence="9">FR3</strain>
    </source>
</reference>
<organism evidence="8">
    <name type="scientific">Brugia malayi</name>
    <name type="common">Filarial nematode worm</name>
    <dbReference type="NCBI Taxonomy" id="6279"/>
    <lineage>
        <taxon>Eukaryota</taxon>
        <taxon>Metazoa</taxon>
        <taxon>Ecdysozoa</taxon>
        <taxon>Nematoda</taxon>
        <taxon>Chromadorea</taxon>
        <taxon>Rhabditida</taxon>
        <taxon>Spirurina</taxon>
        <taxon>Spiruromorpha</taxon>
        <taxon>Filarioidea</taxon>
        <taxon>Onchocercidae</taxon>
        <taxon>Brugia</taxon>
    </lineage>
</organism>
<comment type="similarity">
    <text evidence="3">Belongs to the EXO84 family.</text>
</comment>
<evidence type="ECO:0000313" key="11">
    <source>
        <dbReference type="WBParaSite" id="Bm7247f.1"/>
    </source>
</evidence>
<keyword evidence="6" id="KW-0268">Exocytosis</keyword>
<dbReference type="GO" id="GO:0006893">
    <property type="term" value="P:Golgi to plasma membrane transport"/>
    <property type="evidence" value="ECO:0007669"/>
    <property type="project" value="TreeGrafter"/>
</dbReference>
<reference evidence="8 10" key="1">
    <citation type="journal article" date="2007" name="Science">
        <title>Draft genome of the filarial nematode parasite Brugia malayi.</title>
        <authorList>
            <person name="Ghedin E."/>
            <person name="Wang S."/>
            <person name="Spiro D."/>
            <person name="Caler E."/>
            <person name="Zhao Q."/>
            <person name="Crabtree J."/>
            <person name="Allen J.E."/>
            <person name="Delcher A.L."/>
            <person name="Guiliano D.B."/>
            <person name="Miranda-Saavedra D."/>
            <person name="Angiuoli S.V."/>
            <person name="Creasy T."/>
            <person name="Amedeo P."/>
            <person name="Haas B."/>
            <person name="El-Sayed N.M."/>
            <person name="Wortman J.R."/>
            <person name="Feldblyum T."/>
            <person name="Tallon L."/>
            <person name="Schatz M."/>
            <person name="Shumway M."/>
            <person name="Koo H."/>
            <person name="Salzberg S.L."/>
            <person name="Schobel S."/>
            <person name="Pertea M."/>
            <person name="Pop M."/>
            <person name="White O."/>
            <person name="Barton G.J."/>
            <person name="Carlow C.K."/>
            <person name="Crawford M.J."/>
            <person name="Daub J."/>
            <person name="Dimmic M.W."/>
            <person name="Estes C.F."/>
            <person name="Foster J.M."/>
            <person name="Ganatra M."/>
            <person name="Gregory W.F."/>
            <person name="Johnson N.M."/>
            <person name="Jin J."/>
            <person name="Komuniecki R."/>
            <person name="Korf I."/>
            <person name="Kumar S."/>
            <person name="Laney S."/>
            <person name="Li B.W."/>
            <person name="Li W."/>
            <person name="Lindblom T.H."/>
            <person name="Lustigman S."/>
            <person name="Ma D."/>
            <person name="Maina C.V."/>
            <person name="Martin D.M."/>
            <person name="McCarter J.P."/>
            <person name="McReynolds L."/>
            <person name="Mitreva M."/>
            <person name="Nutman T.B."/>
            <person name="Parkinson J."/>
            <person name="Peregrin-Alvarez J.M."/>
            <person name="Poole C."/>
            <person name="Ren Q."/>
            <person name="Saunders L."/>
            <person name="Sluder A.E."/>
            <person name="Smith K."/>
            <person name="Stanke M."/>
            <person name="Unnasch T.R."/>
            <person name="Ware J."/>
            <person name="Wei A.D."/>
            <person name="Weil G."/>
            <person name="Williams D.J."/>
            <person name="Zhang Y."/>
            <person name="Williams S.A."/>
            <person name="Fraser-Liggett C."/>
            <person name="Slatko B."/>
            <person name="Blaxter M.L."/>
            <person name="Scott A.L."/>
        </authorList>
    </citation>
    <scope>NUCLEOTIDE SEQUENCE</scope>
    <source>
        <strain evidence="8 10">FR3</strain>
    </source>
</reference>
<feature type="domain" description="PH" evidence="7">
    <location>
        <begin position="150"/>
        <end position="284"/>
    </location>
</feature>
<dbReference type="InterPro" id="IPR016159">
    <property type="entry name" value="Cullin_repeat-like_dom_sf"/>
</dbReference>
<evidence type="ECO:0000313" key="10">
    <source>
        <dbReference type="Proteomes" id="UP000006672"/>
    </source>
</evidence>
<dbReference type="GO" id="GO:0000145">
    <property type="term" value="C:exocyst"/>
    <property type="evidence" value="ECO:0007669"/>
    <property type="project" value="InterPro"/>
</dbReference>
<comment type="subcellular location">
    <subcellularLocation>
        <location evidence="2">Cell projection</location>
        <location evidence="2">Growth cone</location>
    </subcellularLocation>
</comment>
<dbReference type="EMBL" id="CAAKNF010000194">
    <property type="protein sequence ID" value="VIO96677.1"/>
    <property type="molecule type" value="Genomic_DNA"/>
</dbReference>
<evidence type="ECO:0000256" key="3">
    <source>
        <dbReference type="ARBA" id="ARBA00007210"/>
    </source>
</evidence>
<accession>A0A0J9Y5W6</accession>
<dbReference type="GO" id="GO:0006887">
    <property type="term" value="P:exocytosis"/>
    <property type="evidence" value="ECO:0007669"/>
    <property type="project" value="UniProtKB-KW"/>
</dbReference>
<dbReference type="Pfam" id="PF08700">
    <property type="entry name" value="VPS51_Exo84_N"/>
    <property type="match status" value="1"/>
</dbReference>
<protein>
    <recommendedName>
        <fullName evidence="4">Exocyst complex component 8</fullName>
    </recommendedName>
</protein>
<accession>A0A0K0JRI8</accession>
<accession>A0A4E9FIP8</accession>
<gene>
    <name evidence="12" type="primary">bma-exoc-8</name>
    <name evidence="11" type="synonym">Bm1_49610</name>
    <name evidence="8" type="synonym">Bma-exoc-8</name>
    <name evidence="12" type="ORF">Bm7247</name>
    <name evidence="9" type="ORF">BM_BM7247</name>
    <name evidence="8" type="ORF">BM_Bm7247</name>
</gene>
<dbReference type="PROSITE" id="PS50003">
    <property type="entry name" value="PH_DOMAIN"/>
    <property type="match status" value="1"/>
</dbReference>
<dbReference type="WormBase" id="Bm7247b">
    <property type="protein sequence ID" value="BM44726"/>
    <property type="gene ID" value="WBGene00227508"/>
    <property type="gene designation" value="Bma-exoc-8"/>
</dbReference>
<sequence length="410" mass="46762">MISSNTMENSMIDDHFSEEDFDAISYVRDQLRGMKSGDETRQLQAFHARLNVANAQSSELVKKSVFLNYKKFIDTAREVSYLEREIYELSSLLSDQRMLIETLMQMTGEDRSSIGTASLHTSFSVNPMNVLMQKMDGIASMLNNLPTSDRVIMHGEVVQLDSDNMRPQHNVMLILLSDRLLIGQPSSGYISSCVLVCKISSVIHLYVVSYMVLRNVIILGKYRFQLESSHPLNNIAAVNIKDRENGETVTSMFKLLIFPGQRFFLAENARIKKEWLDCIENAKRELLHEGSLVRQATIRGKRRHDLSAKMELGNQFMPVAESVAIKSPDESAWLNELPAELDDCIAHRDMEHAVELIMEWKSCNTKEATIDAQLTLRETQIVQLLSEKARFVVQVLYMVVLELSRKQSTF</sequence>
<evidence type="ECO:0000256" key="1">
    <source>
        <dbReference type="ARBA" id="ARBA00002660"/>
    </source>
</evidence>
<dbReference type="InterPro" id="IPR033961">
    <property type="entry name" value="Exo84"/>
</dbReference>
<reference evidence="8" key="2">
    <citation type="submission" date="2012-12" db="EMBL/GenBank/DDBJ databases">
        <authorList>
            <person name="Gao Y.W."/>
            <person name="Fan S.T."/>
            <person name="Sun H.T."/>
            <person name="Wang Z."/>
            <person name="Gao X.L."/>
            <person name="Li Y.G."/>
            <person name="Wang T.C."/>
            <person name="Zhang K."/>
            <person name="Xu W.W."/>
            <person name="Yu Z.J."/>
            <person name="Xia X.Z."/>
        </authorList>
    </citation>
    <scope>NUCLEOTIDE SEQUENCE</scope>
    <source>
        <strain evidence="8">FR3</strain>
    </source>
</reference>
<proteinExistence type="inferred from homology"/>
<dbReference type="GeneID" id="6104808"/>
<dbReference type="Proteomes" id="UP000006672">
    <property type="component" value="Unassembled WGS sequence"/>
</dbReference>
<dbReference type="Gene3D" id="2.30.29.30">
    <property type="entry name" value="Pleckstrin-homology domain (PH domain)/Phosphotyrosine-binding domain (PTB)"/>
    <property type="match status" value="1"/>
</dbReference>
<evidence type="ECO:0000256" key="5">
    <source>
        <dbReference type="ARBA" id="ARBA00022448"/>
    </source>
</evidence>
<dbReference type="PANTHER" id="PTHR21426:SF12">
    <property type="entry name" value="EXOCYST COMPLEX COMPONENT 8"/>
    <property type="match status" value="1"/>
</dbReference>
<dbReference type="WBParaSite" id="Bm7247f.1">
    <property type="protein sequence ID" value="Bm7247f.1"/>
    <property type="gene ID" value="WBGene00227508"/>
</dbReference>
<keyword evidence="5" id="KW-0813">Transport</keyword>
<evidence type="ECO:0000313" key="9">
    <source>
        <dbReference type="EMBL" id="VIO96677.1"/>
    </source>
</evidence>
<dbReference type="EMBL" id="LN857024">
    <property type="protein sequence ID" value="CDQ02680.1"/>
    <property type="molecule type" value="Genomic_DNA"/>
</dbReference>
<dbReference type="SUPFAM" id="SSF74788">
    <property type="entry name" value="Cullin repeat-like"/>
    <property type="match status" value="1"/>
</dbReference>
<evidence type="ECO:0000256" key="2">
    <source>
        <dbReference type="ARBA" id="ARBA00004624"/>
    </source>
</evidence>
<dbReference type="SUPFAM" id="SSF50729">
    <property type="entry name" value="PH domain-like"/>
    <property type="match status" value="1"/>
</dbReference>